<accession>A0A7I8VF50</accession>
<dbReference type="InterPro" id="IPR051163">
    <property type="entry name" value="Sodium:Solute_Symporter_SSF"/>
</dbReference>
<keyword evidence="7" id="KW-0915">Sodium</keyword>
<comment type="caution">
    <text evidence="13">The sequence shown here is derived from an EMBL/GenBank/DDBJ whole genome shotgun (WGS) entry which is preliminary data.</text>
</comment>
<feature type="transmembrane region" description="Helical" evidence="12">
    <location>
        <begin position="39"/>
        <end position="64"/>
    </location>
</feature>
<keyword evidence="8" id="KW-0406">Ion transport</keyword>
<comment type="subcellular location">
    <subcellularLocation>
        <location evidence="1">Cell membrane</location>
        <topology evidence="1">Multi-pass membrane protein</topology>
    </subcellularLocation>
</comment>
<dbReference type="GO" id="GO:0015293">
    <property type="term" value="F:symporter activity"/>
    <property type="evidence" value="ECO:0007669"/>
    <property type="project" value="TreeGrafter"/>
</dbReference>
<dbReference type="PROSITE" id="PS50283">
    <property type="entry name" value="NA_SOLUT_SYMP_3"/>
    <property type="match status" value="1"/>
</dbReference>
<evidence type="ECO:0000313" key="13">
    <source>
        <dbReference type="EMBL" id="CAD5114581.1"/>
    </source>
</evidence>
<keyword evidence="3" id="KW-0813">Transport</keyword>
<dbReference type="InterPro" id="IPR001734">
    <property type="entry name" value="Na/solute_symporter"/>
</dbReference>
<proteinExistence type="inferred from homology"/>
<gene>
    <name evidence="13" type="ORF">DGYR_LOCUS3409</name>
</gene>
<reference evidence="13 14" key="1">
    <citation type="submission" date="2020-08" db="EMBL/GenBank/DDBJ databases">
        <authorList>
            <person name="Hejnol A."/>
        </authorList>
    </citation>
    <scope>NUCLEOTIDE SEQUENCE [LARGE SCALE GENOMIC DNA]</scope>
</reference>
<dbReference type="Gene3D" id="1.20.1730.10">
    <property type="entry name" value="Sodium/glucose cotransporter"/>
    <property type="match status" value="1"/>
</dbReference>
<sequence>MGGEKLKLIPIALSILATNVTTIELLGTPAEIYSYGTQFSLQILAMILGNTLASFIVVSGVGVYAASTALHGVSGLSNYITIPVCIGIGTLYTTIGGVRAVIWTDVFQSVVIILSLLYVLTKGIINVGGLKKIWTINSEYKRIEFFNISFDPTERTTFWLIVFVMPILWFCTGALQLNIQRFSMLKTIKEARMSLLIPIPFYAFIHLAASLCGFCAFAYYASRGCDPLKSHQISNPNQILPLFIMEIMSSSGIPGLFIACLFSASLRCSVGYLNVNGFN</sequence>
<feature type="transmembrane region" description="Helical" evidence="12">
    <location>
        <begin position="102"/>
        <end position="120"/>
    </location>
</feature>
<keyword evidence="5 12" id="KW-0812">Transmembrane</keyword>
<evidence type="ECO:0000256" key="11">
    <source>
        <dbReference type="RuleBase" id="RU362091"/>
    </source>
</evidence>
<dbReference type="Proteomes" id="UP000549394">
    <property type="component" value="Unassembled WGS sequence"/>
</dbReference>
<dbReference type="EMBL" id="CAJFCJ010000005">
    <property type="protein sequence ID" value="CAD5114581.1"/>
    <property type="molecule type" value="Genomic_DNA"/>
</dbReference>
<dbReference type="GO" id="GO:0006814">
    <property type="term" value="P:sodium ion transport"/>
    <property type="evidence" value="ECO:0007669"/>
    <property type="project" value="UniProtKB-KW"/>
</dbReference>
<dbReference type="PANTHER" id="PTHR42985:SF40">
    <property type="entry name" value="LD47995P-RELATED"/>
    <property type="match status" value="1"/>
</dbReference>
<organism evidence="13 14">
    <name type="scientific">Dimorphilus gyrociliatus</name>
    <dbReference type="NCBI Taxonomy" id="2664684"/>
    <lineage>
        <taxon>Eukaryota</taxon>
        <taxon>Metazoa</taxon>
        <taxon>Spiralia</taxon>
        <taxon>Lophotrochozoa</taxon>
        <taxon>Annelida</taxon>
        <taxon>Polychaeta</taxon>
        <taxon>Polychaeta incertae sedis</taxon>
        <taxon>Dinophilidae</taxon>
        <taxon>Dimorphilus</taxon>
    </lineage>
</organism>
<dbReference type="Pfam" id="PF00474">
    <property type="entry name" value="SSF"/>
    <property type="match status" value="1"/>
</dbReference>
<evidence type="ECO:0000256" key="12">
    <source>
        <dbReference type="SAM" id="Phobius"/>
    </source>
</evidence>
<evidence type="ECO:0000256" key="4">
    <source>
        <dbReference type="ARBA" id="ARBA00022475"/>
    </source>
</evidence>
<feature type="transmembrane region" description="Helical" evidence="12">
    <location>
        <begin position="240"/>
        <end position="262"/>
    </location>
</feature>
<dbReference type="PANTHER" id="PTHR42985">
    <property type="entry name" value="SODIUM-COUPLED MONOCARBOXYLATE TRANSPORTER"/>
    <property type="match status" value="1"/>
</dbReference>
<evidence type="ECO:0000256" key="2">
    <source>
        <dbReference type="ARBA" id="ARBA00006434"/>
    </source>
</evidence>
<feature type="transmembrane region" description="Helical" evidence="12">
    <location>
        <begin position="199"/>
        <end position="220"/>
    </location>
</feature>
<evidence type="ECO:0000256" key="6">
    <source>
        <dbReference type="ARBA" id="ARBA00022989"/>
    </source>
</evidence>
<comment type="similarity">
    <text evidence="2 11">Belongs to the sodium:solute symporter (SSF) (TC 2.A.21) family.</text>
</comment>
<keyword evidence="10" id="KW-0739">Sodium transport</keyword>
<feature type="transmembrane region" description="Helical" evidence="12">
    <location>
        <begin position="158"/>
        <end position="179"/>
    </location>
</feature>
<keyword evidence="6 12" id="KW-1133">Transmembrane helix</keyword>
<keyword evidence="4" id="KW-1003">Cell membrane</keyword>
<evidence type="ECO:0000313" key="14">
    <source>
        <dbReference type="Proteomes" id="UP000549394"/>
    </source>
</evidence>
<evidence type="ECO:0000256" key="10">
    <source>
        <dbReference type="ARBA" id="ARBA00023201"/>
    </source>
</evidence>
<evidence type="ECO:0000256" key="1">
    <source>
        <dbReference type="ARBA" id="ARBA00004651"/>
    </source>
</evidence>
<evidence type="ECO:0000256" key="9">
    <source>
        <dbReference type="ARBA" id="ARBA00023136"/>
    </source>
</evidence>
<evidence type="ECO:0000256" key="8">
    <source>
        <dbReference type="ARBA" id="ARBA00023065"/>
    </source>
</evidence>
<keyword evidence="9 12" id="KW-0472">Membrane</keyword>
<dbReference type="GO" id="GO:0005886">
    <property type="term" value="C:plasma membrane"/>
    <property type="evidence" value="ECO:0007669"/>
    <property type="project" value="UniProtKB-SubCell"/>
</dbReference>
<dbReference type="AlphaFoldDB" id="A0A7I8VF50"/>
<dbReference type="InterPro" id="IPR038377">
    <property type="entry name" value="Na/Glc_symporter_sf"/>
</dbReference>
<name>A0A7I8VF50_9ANNE</name>
<evidence type="ECO:0000256" key="3">
    <source>
        <dbReference type="ARBA" id="ARBA00022448"/>
    </source>
</evidence>
<evidence type="ECO:0000256" key="5">
    <source>
        <dbReference type="ARBA" id="ARBA00022692"/>
    </source>
</evidence>
<keyword evidence="14" id="KW-1185">Reference proteome</keyword>
<feature type="transmembrane region" description="Helical" evidence="12">
    <location>
        <begin position="76"/>
        <end position="95"/>
    </location>
</feature>
<evidence type="ECO:0000256" key="7">
    <source>
        <dbReference type="ARBA" id="ARBA00023053"/>
    </source>
</evidence>
<protein>
    <submittedName>
        <fullName evidence="13">DgyrCDS3680</fullName>
    </submittedName>
</protein>
<dbReference type="OrthoDB" id="6132759at2759"/>